<accession>A0AAV9C8K7</accession>
<proteinExistence type="inferred from homology"/>
<organism evidence="3 4">
    <name type="scientific">Acorus calamus</name>
    <name type="common">Sweet flag</name>
    <dbReference type="NCBI Taxonomy" id="4465"/>
    <lineage>
        <taxon>Eukaryota</taxon>
        <taxon>Viridiplantae</taxon>
        <taxon>Streptophyta</taxon>
        <taxon>Embryophyta</taxon>
        <taxon>Tracheophyta</taxon>
        <taxon>Spermatophyta</taxon>
        <taxon>Magnoliopsida</taxon>
        <taxon>Liliopsida</taxon>
        <taxon>Acoraceae</taxon>
        <taxon>Acorus</taxon>
    </lineage>
</organism>
<dbReference type="InterPro" id="IPR026057">
    <property type="entry name" value="TBL_C"/>
</dbReference>
<gene>
    <name evidence="3" type="ORF">QJS10_CPB20g01739</name>
</gene>
<dbReference type="Proteomes" id="UP001180020">
    <property type="component" value="Unassembled WGS sequence"/>
</dbReference>
<keyword evidence="4" id="KW-1185">Reference proteome</keyword>
<reference evidence="3" key="2">
    <citation type="submission" date="2023-06" db="EMBL/GenBank/DDBJ databases">
        <authorList>
            <person name="Ma L."/>
            <person name="Liu K.-W."/>
            <person name="Li Z."/>
            <person name="Hsiao Y.-Y."/>
            <person name="Qi Y."/>
            <person name="Fu T."/>
            <person name="Tang G."/>
            <person name="Zhang D."/>
            <person name="Sun W.-H."/>
            <person name="Liu D.-K."/>
            <person name="Li Y."/>
            <person name="Chen G.-Z."/>
            <person name="Liu X.-D."/>
            <person name="Liao X.-Y."/>
            <person name="Jiang Y.-T."/>
            <person name="Yu X."/>
            <person name="Hao Y."/>
            <person name="Huang J."/>
            <person name="Zhao X.-W."/>
            <person name="Ke S."/>
            <person name="Chen Y.-Y."/>
            <person name="Wu W.-L."/>
            <person name="Hsu J.-L."/>
            <person name="Lin Y.-F."/>
            <person name="Huang M.-D."/>
            <person name="Li C.-Y."/>
            <person name="Huang L."/>
            <person name="Wang Z.-W."/>
            <person name="Zhao X."/>
            <person name="Zhong W.-Y."/>
            <person name="Peng D.-H."/>
            <person name="Ahmad S."/>
            <person name="Lan S."/>
            <person name="Zhang J.-S."/>
            <person name="Tsai W.-C."/>
            <person name="Van De Peer Y."/>
            <person name="Liu Z.-J."/>
        </authorList>
    </citation>
    <scope>NUCLEOTIDE SEQUENCE</scope>
    <source>
        <strain evidence="3">CP</strain>
        <tissue evidence="3">Leaves</tissue>
    </source>
</reference>
<dbReference type="GO" id="GO:0016413">
    <property type="term" value="F:O-acetyltransferase activity"/>
    <property type="evidence" value="ECO:0007669"/>
    <property type="project" value="InterPro"/>
</dbReference>
<dbReference type="AlphaFoldDB" id="A0AAV9C8K7"/>
<evidence type="ECO:0000313" key="4">
    <source>
        <dbReference type="Proteomes" id="UP001180020"/>
    </source>
</evidence>
<comment type="similarity">
    <text evidence="1">Belongs to the PC-esterase family. TBL subfamily.</text>
</comment>
<dbReference type="Pfam" id="PF13839">
    <property type="entry name" value="PC-Esterase"/>
    <property type="match status" value="1"/>
</dbReference>
<feature type="domain" description="Trichome birefringence-like C-terminal" evidence="2">
    <location>
        <begin position="26"/>
        <end position="311"/>
    </location>
</feature>
<dbReference type="InterPro" id="IPR029962">
    <property type="entry name" value="TBL"/>
</dbReference>
<protein>
    <recommendedName>
        <fullName evidence="2">Trichome birefringence-like C-terminal domain-containing protein</fullName>
    </recommendedName>
</protein>
<reference evidence="3" key="1">
    <citation type="journal article" date="2023" name="Nat. Commun.">
        <title>Diploid and tetraploid genomes of Acorus and the evolution of monocots.</title>
        <authorList>
            <person name="Ma L."/>
            <person name="Liu K.W."/>
            <person name="Li Z."/>
            <person name="Hsiao Y.Y."/>
            <person name="Qi Y."/>
            <person name="Fu T."/>
            <person name="Tang G.D."/>
            <person name="Zhang D."/>
            <person name="Sun W.H."/>
            <person name="Liu D.K."/>
            <person name="Li Y."/>
            <person name="Chen G.Z."/>
            <person name="Liu X.D."/>
            <person name="Liao X.Y."/>
            <person name="Jiang Y.T."/>
            <person name="Yu X."/>
            <person name="Hao Y."/>
            <person name="Huang J."/>
            <person name="Zhao X.W."/>
            <person name="Ke S."/>
            <person name="Chen Y.Y."/>
            <person name="Wu W.L."/>
            <person name="Hsu J.L."/>
            <person name="Lin Y.F."/>
            <person name="Huang M.D."/>
            <person name="Li C.Y."/>
            <person name="Huang L."/>
            <person name="Wang Z.W."/>
            <person name="Zhao X."/>
            <person name="Zhong W.Y."/>
            <person name="Peng D.H."/>
            <person name="Ahmad S."/>
            <person name="Lan S."/>
            <person name="Zhang J.S."/>
            <person name="Tsai W.C."/>
            <person name="Van de Peer Y."/>
            <person name="Liu Z.J."/>
        </authorList>
    </citation>
    <scope>NUCLEOTIDE SEQUENCE</scope>
    <source>
        <strain evidence="3">CP</strain>
    </source>
</reference>
<name>A0AAV9C8K7_ACOCL</name>
<sequence>MWACRLTQRKDFSYEGYRWQPYNCEMPNFEGPAFLRRMRDKTLALVGDSLGRQQFQSLMCMVTGGRESMDVQDVGREYGLPKAHRSMKPNGWAFRFRSTNTTIIYYWSASLCELEPLNRSDPQTEYAMHLDRPVTFLRKYLHRFDVLVLNTGHHWNRGKINGNRWVMHVGGAPNKDKKLAQIGDAKNFTIYSVIRWVDSQLPHHPRLKAFFRTISPRHFMNGDWNSGGSCNNTKPLAGGSEVTQDGSADSVAEGAARGTKVQLLDVTALSRLRDECHISRHSVSKSSKVFNDCLHWCLPGVPDTWNELLFAQI</sequence>
<dbReference type="PANTHER" id="PTHR32285:SF235">
    <property type="entry name" value="PROTEIN TRICHOME BIREFRINGENCE-LIKE 16"/>
    <property type="match status" value="1"/>
</dbReference>
<evidence type="ECO:0000313" key="3">
    <source>
        <dbReference type="EMBL" id="KAK1285180.1"/>
    </source>
</evidence>
<dbReference type="GO" id="GO:0005794">
    <property type="term" value="C:Golgi apparatus"/>
    <property type="evidence" value="ECO:0007669"/>
    <property type="project" value="TreeGrafter"/>
</dbReference>
<dbReference type="PANTHER" id="PTHR32285">
    <property type="entry name" value="PROTEIN TRICHOME BIREFRINGENCE-LIKE 9-RELATED"/>
    <property type="match status" value="1"/>
</dbReference>
<dbReference type="EMBL" id="JAUJYO010000020">
    <property type="protein sequence ID" value="KAK1285180.1"/>
    <property type="molecule type" value="Genomic_DNA"/>
</dbReference>
<evidence type="ECO:0000256" key="1">
    <source>
        <dbReference type="ARBA" id="ARBA00007727"/>
    </source>
</evidence>
<evidence type="ECO:0000259" key="2">
    <source>
        <dbReference type="Pfam" id="PF13839"/>
    </source>
</evidence>
<comment type="caution">
    <text evidence="3">The sequence shown here is derived from an EMBL/GenBank/DDBJ whole genome shotgun (WGS) entry which is preliminary data.</text>
</comment>